<dbReference type="Proteomes" id="UP000046395">
    <property type="component" value="Unassembled WGS sequence"/>
</dbReference>
<organism evidence="1 2">
    <name type="scientific">Trichuris muris</name>
    <name type="common">Mouse whipworm</name>
    <dbReference type="NCBI Taxonomy" id="70415"/>
    <lineage>
        <taxon>Eukaryota</taxon>
        <taxon>Metazoa</taxon>
        <taxon>Ecdysozoa</taxon>
        <taxon>Nematoda</taxon>
        <taxon>Enoplea</taxon>
        <taxon>Dorylaimia</taxon>
        <taxon>Trichinellida</taxon>
        <taxon>Trichuridae</taxon>
        <taxon>Trichuris</taxon>
    </lineage>
</organism>
<proteinExistence type="predicted"/>
<name>A0A5S6QAR9_TRIMR</name>
<protein>
    <submittedName>
        <fullName evidence="2">Uncharacterized protein</fullName>
    </submittedName>
</protein>
<sequence length="204" mass="22736">MKDTLYISHKAYWLCAGTGIPQRDLVFAEQHNSVQDKLGKMVVTPSGGMKFNHKTNLLNRGYVCVEVSLFALSIRIKEAFRGCPVMQIVHPMVSMSRPWQRTVRRLRNRRGQDSLASFFAISTRLVDMATYVQGGSIGQPFCCTICNKGPSIGRGKLIKNLLGFEGIRAAHLGEGLNALVTSRSILFQTAAQRLFVRLISFISE</sequence>
<evidence type="ECO:0000313" key="2">
    <source>
        <dbReference type="WBParaSite" id="TMUE_1000004421.1"/>
    </source>
</evidence>
<accession>A0A5S6QAR9</accession>
<dbReference type="WBParaSite" id="TMUE_1000004421.1">
    <property type="protein sequence ID" value="TMUE_1000004421.1"/>
    <property type="gene ID" value="WBGene00291866"/>
</dbReference>
<evidence type="ECO:0000313" key="1">
    <source>
        <dbReference type="Proteomes" id="UP000046395"/>
    </source>
</evidence>
<reference evidence="2" key="1">
    <citation type="submission" date="2019-12" db="UniProtKB">
        <authorList>
            <consortium name="WormBaseParasite"/>
        </authorList>
    </citation>
    <scope>IDENTIFICATION</scope>
</reference>
<dbReference type="AlphaFoldDB" id="A0A5S6QAR9"/>
<keyword evidence="1" id="KW-1185">Reference proteome</keyword>